<feature type="domain" description="Histidine kinase/HSP90-like ATPase" evidence="3">
    <location>
        <begin position="184"/>
        <end position="314"/>
    </location>
</feature>
<dbReference type="STRING" id="1261.HMPREF3195_01211"/>
<name>A0A135YR70_9FIRM</name>
<protein>
    <submittedName>
        <fullName evidence="4">ATPase/histidine kinase/DNA gyrase B/HSP90 domain protein</fullName>
    </submittedName>
</protein>
<dbReference type="EMBL" id="LSQZ01000062">
    <property type="protein sequence ID" value="KXI11887.1"/>
    <property type="molecule type" value="Genomic_DNA"/>
</dbReference>
<keyword evidence="2" id="KW-1133">Transmembrane helix</keyword>
<dbReference type="GO" id="GO:0016301">
    <property type="term" value="F:kinase activity"/>
    <property type="evidence" value="ECO:0007669"/>
    <property type="project" value="UniProtKB-KW"/>
</dbReference>
<dbReference type="Gene3D" id="3.30.565.10">
    <property type="entry name" value="Histidine kinase-like ATPase, C-terminal domain"/>
    <property type="match status" value="1"/>
</dbReference>
<sequence>MGENYNQIINAILISLTIISISYSLFAWLKTKSLKNEIKVMNEDLHKTELVLDNLNKRVDSLRITNHENRKNIRLIKELADQNKCSDIVEFINDNLSNSHCNELSDTHNKLFLQNIAHLDSISNFENSSSGKMLDYNNLNSFKETYKTDSSKVLIIANSVMETCSRNNIDYKYYIGDPNMVIGISFSDLNSIIGNVLENSIRALKNKEIASENRRIDKNTSSNIDTSSSKNNARYIRMNIYDDTLAYFIEITNNGPQIENIDAIFKKGHTDSKNPDRGLGLYICKSLIEKYKGHIYVESNKINTKFTIIIPKDF</sequence>
<dbReference type="eggNOG" id="COG3290">
    <property type="taxonomic scope" value="Bacteria"/>
</dbReference>
<dbReference type="Proteomes" id="UP000070326">
    <property type="component" value="Unassembled WGS sequence"/>
</dbReference>
<dbReference type="SUPFAM" id="SSF55874">
    <property type="entry name" value="ATPase domain of HSP90 chaperone/DNA topoisomerase II/histidine kinase"/>
    <property type="match status" value="1"/>
</dbReference>
<organism evidence="4 5">
    <name type="scientific">Peptostreptococcus anaerobius</name>
    <dbReference type="NCBI Taxonomy" id="1261"/>
    <lineage>
        <taxon>Bacteria</taxon>
        <taxon>Bacillati</taxon>
        <taxon>Bacillota</taxon>
        <taxon>Clostridia</taxon>
        <taxon>Peptostreptococcales</taxon>
        <taxon>Peptostreptococcaceae</taxon>
        <taxon>Peptostreptococcus</taxon>
    </lineage>
</organism>
<evidence type="ECO:0000256" key="1">
    <source>
        <dbReference type="SAM" id="Coils"/>
    </source>
</evidence>
<dbReference type="InterPro" id="IPR003594">
    <property type="entry name" value="HATPase_dom"/>
</dbReference>
<keyword evidence="2" id="KW-0472">Membrane</keyword>
<feature type="transmembrane region" description="Helical" evidence="2">
    <location>
        <begin position="6"/>
        <end position="29"/>
    </location>
</feature>
<evidence type="ECO:0000313" key="4">
    <source>
        <dbReference type="EMBL" id="KXI11887.1"/>
    </source>
</evidence>
<dbReference type="AlphaFoldDB" id="A0A135YR70"/>
<evidence type="ECO:0000256" key="2">
    <source>
        <dbReference type="SAM" id="Phobius"/>
    </source>
</evidence>
<evidence type="ECO:0000259" key="3">
    <source>
        <dbReference type="SMART" id="SM00387"/>
    </source>
</evidence>
<comment type="caution">
    <text evidence="4">The sequence shown here is derived from an EMBL/GenBank/DDBJ whole genome shotgun (WGS) entry which is preliminary data.</text>
</comment>
<dbReference type="Pfam" id="PF02518">
    <property type="entry name" value="HATPase_c"/>
    <property type="match status" value="1"/>
</dbReference>
<reference evidence="4 5" key="1">
    <citation type="submission" date="2016-02" db="EMBL/GenBank/DDBJ databases">
        <authorList>
            <person name="Wen L."/>
            <person name="He K."/>
            <person name="Yang H."/>
        </authorList>
    </citation>
    <scope>NUCLEOTIDE SEQUENCE [LARGE SCALE GENOMIC DNA]</scope>
    <source>
        <strain evidence="4 5">MJR8628A</strain>
    </source>
</reference>
<keyword evidence="1" id="KW-0175">Coiled coil</keyword>
<dbReference type="PATRIC" id="fig|1261.3.peg.1012"/>
<keyword evidence="4" id="KW-0418">Kinase</keyword>
<accession>A0A135YR70</accession>
<feature type="coiled-coil region" evidence="1">
    <location>
        <begin position="38"/>
        <end position="72"/>
    </location>
</feature>
<evidence type="ECO:0000313" key="5">
    <source>
        <dbReference type="Proteomes" id="UP000070326"/>
    </source>
</evidence>
<keyword evidence="4" id="KW-0808">Transferase</keyword>
<keyword evidence="2" id="KW-0812">Transmembrane</keyword>
<dbReference type="InterPro" id="IPR036890">
    <property type="entry name" value="HATPase_C_sf"/>
</dbReference>
<proteinExistence type="predicted"/>
<gene>
    <name evidence="4" type="ORF">HMPREF3195_01211</name>
</gene>
<dbReference type="SMART" id="SM00387">
    <property type="entry name" value="HATPase_c"/>
    <property type="match status" value="1"/>
</dbReference>
<dbReference type="RefSeq" id="WP_021935146.1">
    <property type="nucleotide sequence ID" value="NZ_CAXUJS010000022.1"/>
</dbReference>